<dbReference type="PANTHER" id="PTHR43434">
    <property type="entry name" value="PHOSPHOGLYCOLATE PHOSPHATASE"/>
    <property type="match status" value="1"/>
</dbReference>
<evidence type="ECO:0000256" key="3">
    <source>
        <dbReference type="ARBA" id="ARBA00006171"/>
    </source>
</evidence>
<dbReference type="PANTHER" id="PTHR43434:SF1">
    <property type="entry name" value="PHOSPHOGLYCOLATE PHOSPHATASE"/>
    <property type="match status" value="1"/>
</dbReference>
<dbReference type="InterPro" id="IPR006439">
    <property type="entry name" value="HAD-SF_hydro_IA"/>
</dbReference>
<dbReference type="SUPFAM" id="SSF56784">
    <property type="entry name" value="HAD-like"/>
    <property type="match status" value="1"/>
</dbReference>
<dbReference type="InterPro" id="IPR023198">
    <property type="entry name" value="PGP-like_dom2"/>
</dbReference>
<dbReference type="SFLD" id="SFLDG01129">
    <property type="entry name" value="C1.5:_HAD__Beta-PGM__Phosphata"/>
    <property type="match status" value="1"/>
</dbReference>
<evidence type="ECO:0000313" key="5">
    <source>
        <dbReference type="EMBL" id="RAI26142.1"/>
    </source>
</evidence>
<keyword evidence="6" id="KW-1185">Reference proteome</keyword>
<accession>A0A327JMQ7</accession>
<dbReference type="RefSeq" id="WP_111435257.1">
    <property type="nucleotide sequence ID" value="NZ_JACIGG010000011.1"/>
</dbReference>
<dbReference type="Proteomes" id="UP000249299">
    <property type="component" value="Unassembled WGS sequence"/>
</dbReference>
<comment type="pathway">
    <text evidence="2">Organic acid metabolism; glycolate biosynthesis; glycolate from 2-phosphoglycolate: step 1/1.</text>
</comment>
<gene>
    <name evidence="5" type="ORF">CH339_15335</name>
</gene>
<dbReference type="Gene3D" id="3.40.50.1000">
    <property type="entry name" value="HAD superfamily/HAD-like"/>
    <property type="match status" value="1"/>
</dbReference>
<dbReference type="AlphaFoldDB" id="A0A327JMQ7"/>
<sequence length="233" mass="24483">MTIRAVLFDKDGTLLDFDATFGPAAHAVLDDLCTGDAATMADLAEIAGYDLATRRFSRDSIIFANATGDYAPFLAERLGIACDAALISRIDRLLEENSVRHAATLPGAEALLTDLAAANILTACITNDTESCARAQLATVGIDTHLKDVIGYDTGHGWKPDPGQINAFAQMNGLAPREIAFVGDSLHDMRAAKAAGVLAIGVTTGMHERAVLAEHADHVVEELGEVLGVVGVE</sequence>
<evidence type="ECO:0000256" key="4">
    <source>
        <dbReference type="ARBA" id="ARBA00013078"/>
    </source>
</evidence>
<evidence type="ECO:0000256" key="2">
    <source>
        <dbReference type="ARBA" id="ARBA00004818"/>
    </source>
</evidence>
<protein>
    <recommendedName>
        <fullName evidence="4">phosphoglycolate phosphatase</fullName>
        <ecNumber evidence="4">3.1.3.18</ecNumber>
    </recommendedName>
</protein>
<dbReference type="InterPro" id="IPR050155">
    <property type="entry name" value="HAD-like_hydrolase_sf"/>
</dbReference>
<dbReference type="EC" id="3.1.3.18" evidence="4"/>
<dbReference type="Pfam" id="PF00702">
    <property type="entry name" value="Hydrolase"/>
    <property type="match status" value="1"/>
</dbReference>
<comment type="caution">
    <text evidence="5">The sequence shown here is derived from an EMBL/GenBank/DDBJ whole genome shotgun (WGS) entry which is preliminary data.</text>
</comment>
<dbReference type="PRINTS" id="PR00413">
    <property type="entry name" value="HADHALOGNASE"/>
</dbReference>
<comment type="similarity">
    <text evidence="3">Belongs to the HAD-like hydrolase superfamily. CbbY/CbbZ/Gph/YieH family.</text>
</comment>
<dbReference type="EMBL" id="NPEV01000035">
    <property type="protein sequence ID" value="RAI26142.1"/>
    <property type="molecule type" value="Genomic_DNA"/>
</dbReference>
<dbReference type="OrthoDB" id="9797743at2"/>
<name>A0A327JMQ7_9HYPH</name>
<proteinExistence type="inferred from homology"/>
<evidence type="ECO:0000313" key="6">
    <source>
        <dbReference type="Proteomes" id="UP000249299"/>
    </source>
</evidence>
<dbReference type="InterPro" id="IPR023214">
    <property type="entry name" value="HAD_sf"/>
</dbReference>
<dbReference type="GO" id="GO:0006281">
    <property type="term" value="P:DNA repair"/>
    <property type="evidence" value="ECO:0007669"/>
    <property type="project" value="TreeGrafter"/>
</dbReference>
<dbReference type="GO" id="GO:0005829">
    <property type="term" value="C:cytosol"/>
    <property type="evidence" value="ECO:0007669"/>
    <property type="project" value="TreeGrafter"/>
</dbReference>
<dbReference type="NCBIfam" id="TIGR01549">
    <property type="entry name" value="HAD-SF-IA-v1"/>
    <property type="match status" value="1"/>
</dbReference>
<organism evidence="5 6">
    <name type="scientific">Rhodobium orientis</name>
    <dbReference type="NCBI Taxonomy" id="34017"/>
    <lineage>
        <taxon>Bacteria</taxon>
        <taxon>Pseudomonadati</taxon>
        <taxon>Pseudomonadota</taxon>
        <taxon>Alphaproteobacteria</taxon>
        <taxon>Hyphomicrobiales</taxon>
        <taxon>Rhodobiaceae</taxon>
        <taxon>Rhodobium</taxon>
    </lineage>
</organism>
<evidence type="ECO:0000256" key="1">
    <source>
        <dbReference type="ARBA" id="ARBA00000830"/>
    </source>
</evidence>
<reference evidence="5 6" key="1">
    <citation type="submission" date="2017-07" db="EMBL/GenBank/DDBJ databases">
        <title>Draft Genome Sequences of Select Purple Nonsulfur Bacteria.</title>
        <authorList>
            <person name="Lasarre B."/>
            <person name="Mckinlay J.B."/>
        </authorList>
    </citation>
    <scope>NUCLEOTIDE SEQUENCE [LARGE SCALE GENOMIC DNA]</scope>
    <source>
        <strain evidence="5 6">DSM 11290</strain>
    </source>
</reference>
<comment type="catalytic activity">
    <reaction evidence="1">
        <text>2-phosphoglycolate + H2O = glycolate + phosphate</text>
        <dbReference type="Rhea" id="RHEA:14369"/>
        <dbReference type="ChEBI" id="CHEBI:15377"/>
        <dbReference type="ChEBI" id="CHEBI:29805"/>
        <dbReference type="ChEBI" id="CHEBI:43474"/>
        <dbReference type="ChEBI" id="CHEBI:58033"/>
        <dbReference type="EC" id="3.1.3.18"/>
    </reaction>
</comment>
<dbReference type="SFLD" id="SFLDS00003">
    <property type="entry name" value="Haloacid_Dehalogenase"/>
    <property type="match status" value="1"/>
</dbReference>
<dbReference type="Gene3D" id="1.10.150.240">
    <property type="entry name" value="Putative phosphatase, domain 2"/>
    <property type="match status" value="1"/>
</dbReference>
<dbReference type="GO" id="GO:0008967">
    <property type="term" value="F:phosphoglycolate phosphatase activity"/>
    <property type="evidence" value="ECO:0007669"/>
    <property type="project" value="UniProtKB-EC"/>
</dbReference>
<dbReference type="InterPro" id="IPR036412">
    <property type="entry name" value="HAD-like_sf"/>
</dbReference>